<gene>
    <name evidence="6" type="primary">LOC108920353</name>
</gene>
<keyword evidence="2 4" id="KW-0862">Zinc</keyword>
<dbReference type="SMART" id="SM00132">
    <property type="entry name" value="LIM"/>
    <property type="match status" value="1"/>
</dbReference>
<reference evidence="6" key="3">
    <citation type="submission" date="2025-09" db="UniProtKB">
        <authorList>
            <consortium name="Ensembl"/>
        </authorList>
    </citation>
    <scope>IDENTIFICATION</scope>
</reference>
<evidence type="ECO:0000256" key="2">
    <source>
        <dbReference type="ARBA" id="ARBA00022833"/>
    </source>
</evidence>
<evidence type="ECO:0000313" key="7">
    <source>
        <dbReference type="Proteomes" id="UP000694397"/>
    </source>
</evidence>
<protein>
    <recommendedName>
        <fullName evidence="5">LIM zinc-binding domain-containing protein</fullName>
    </recommendedName>
</protein>
<feature type="domain" description="LIM zinc-binding" evidence="5">
    <location>
        <begin position="1"/>
        <end position="49"/>
    </location>
</feature>
<dbReference type="FunFam" id="2.10.110.10:FF:000002">
    <property type="entry name" value="LIM domain and actin-binding 1"/>
    <property type="match status" value="1"/>
</dbReference>
<dbReference type="Ensembl" id="ENSSFOT00015032230.2">
    <property type="protein sequence ID" value="ENSSFOP00015031873.2"/>
    <property type="gene ID" value="ENSSFOG00015020411.2"/>
</dbReference>
<sequence>MESLTADTQNFHKACFRCEHCSSKLSLGNYASLHGRLYCKPHYKQLFKSKGNYDEGFGQKPLTEQWSHKKSIKSCF</sequence>
<dbReference type="OrthoDB" id="6129702at2759"/>
<organism evidence="6 7">
    <name type="scientific">Scleropages formosus</name>
    <name type="common">Asian bonytongue</name>
    <name type="synonym">Osteoglossum formosum</name>
    <dbReference type="NCBI Taxonomy" id="113540"/>
    <lineage>
        <taxon>Eukaryota</taxon>
        <taxon>Metazoa</taxon>
        <taxon>Chordata</taxon>
        <taxon>Craniata</taxon>
        <taxon>Vertebrata</taxon>
        <taxon>Euteleostomi</taxon>
        <taxon>Actinopterygii</taxon>
        <taxon>Neopterygii</taxon>
        <taxon>Teleostei</taxon>
        <taxon>Osteoglossocephala</taxon>
        <taxon>Osteoglossomorpha</taxon>
        <taxon>Osteoglossiformes</taxon>
        <taxon>Osteoglossidae</taxon>
        <taxon>Scleropages</taxon>
    </lineage>
</organism>
<name>A0A8C9V8A2_SCLFO</name>
<evidence type="ECO:0000256" key="1">
    <source>
        <dbReference type="ARBA" id="ARBA00022723"/>
    </source>
</evidence>
<dbReference type="SUPFAM" id="SSF57716">
    <property type="entry name" value="Glucocorticoid receptor-like (DNA-binding domain)"/>
    <property type="match status" value="1"/>
</dbReference>
<proteinExistence type="predicted"/>
<keyword evidence="7" id="KW-1185">Reference proteome</keyword>
<keyword evidence="1 4" id="KW-0479">Metal-binding</keyword>
<reference evidence="6" key="2">
    <citation type="submission" date="2025-08" db="UniProtKB">
        <authorList>
            <consortium name="Ensembl"/>
        </authorList>
    </citation>
    <scope>IDENTIFICATION</scope>
</reference>
<evidence type="ECO:0000256" key="4">
    <source>
        <dbReference type="PROSITE-ProRule" id="PRU00125"/>
    </source>
</evidence>
<accession>A0A8C9V8A2</accession>
<dbReference type="GO" id="GO:0046872">
    <property type="term" value="F:metal ion binding"/>
    <property type="evidence" value="ECO:0007669"/>
    <property type="project" value="UniProtKB-KW"/>
</dbReference>
<dbReference type="GeneTree" id="ENSGT00940000167474"/>
<dbReference type="AlphaFoldDB" id="A0A8C9V8A2"/>
<evidence type="ECO:0000313" key="6">
    <source>
        <dbReference type="Ensembl" id="ENSSFOP00015031873.2"/>
    </source>
</evidence>
<dbReference type="PROSITE" id="PS50023">
    <property type="entry name" value="LIM_DOMAIN_2"/>
    <property type="match status" value="1"/>
</dbReference>
<dbReference type="Gene3D" id="2.10.110.10">
    <property type="entry name" value="Cysteine Rich Protein"/>
    <property type="match status" value="1"/>
</dbReference>
<dbReference type="Pfam" id="PF00412">
    <property type="entry name" value="LIM"/>
    <property type="match status" value="1"/>
</dbReference>
<dbReference type="InterPro" id="IPR001781">
    <property type="entry name" value="Znf_LIM"/>
</dbReference>
<dbReference type="Proteomes" id="UP000694397">
    <property type="component" value="Chromosome 21"/>
</dbReference>
<dbReference type="PANTHER" id="PTHR24206">
    <property type="entry name" value="OS06G0237300 PROTEIN"/>
    <property type="match status" value="1"/>
</dbReference>
<reference evidence="6 7" key="1">
    <citation type="submission" date="2019-04" db="EMBL/GenBank/DDBJ databases">
        <authorList>
            <consortium name="Wellcome Sanger Institute Data Sharing"/>
        </authorList>
    </citation>
    <scope>NUCLEOTIDE SEQUENCE [LARGE SCALE GENOMIC DNA]</scope>
</reference>
<evidence type="ECO:0000256" key="3">
    <source>
        <dbReference type="ARBA" id="ARBA00023038"/>
    </source>
</evidence>
<evidence type="ECO:0000259" key="5">
    <source>
        <dbReference type="PROSITE" id="PS50023"/>
    </source>
</evidence>
<keyword evidence="3 4" id="KW-0440">LIM domain</keyword>